<comment type="caution">
    <text evidence="2">The sequence shown here is derived from an EMBL/GenBank/DDBJ whole genome shotgun (WGS) entry which is preliminary data.</text>
</comment>
<dbReference type="EMBL" id="VLKM01000009">
    <property type="protein sequence ID" value="TWH93055.1"/>
    <property type="molecule type" value="Genomic_DNA"/>
</dbReference>
<gene>
    <name evidence="2" type="ORF">IP97_02124</name>
</gene>
<accession>A0A562KCW5</accession>
<keyword evidence="3" id="KW-1185">Reference proteome</keyword>
<evidence type="ECO:0000256" key="1">
    <source>
        <dbReference type="SAM" id="MobiDB-lite"/>
    </source>
</evidence>
<dbReference type="NCBIfam" id="NF033708">
    <property type="entry name" value="T9SS_Cterm_ChiA"/>
    <property type="match status" value="1"/>
</dbReference>
<dbReference type="RefSeq" id="WP_133606124.1">
    <property type="nucleotide sequence ID" value="NZ_SNZC01000001.1"/>
</dbReference>
<dbReference type="Proteomes" id="UP000315312">
    <property type="component" value="Unassembled WGS sequence"/>
</dbReference>
<name>A0A562KCW5_9FLAO</name>
<organism evidence="2 3">
    <name type="scientific">Flavobacterium cheniae</name>
    <dbReference type="NCBI Taxonomy" id="295428"/>
    <lineage>
        <taxon>Bacteria</taxon>
        <taxon>Pseudomonadati</taxon>
        <taxon>Bacteroidota</taxon>
        <taxon>Flavobacteriia</taxon>
        <taxon>Flavobacteriales</taxon>
        <taxon>Flavobacteriaceae</taxon>
        <taxon>Flavobacterium</taxon>
    </lineage>
</organism>
<feature type="region of interest" description="Disordered" evidence="1">
    <location>
        <begin position="143"/>
        <end position="165"/>
    </location>
</feature>
<proteinExistence type="predicted"/>
<dbReference type="InterPro" id="IPR015943">
    <property type="entry name" value="WD40/YVTN_repeat-like_dom_sf"/>
</dbReference>
<evidence type="ECO:0000313" key="2">
    <source>
        <dbReference type="EMBL" id="TWH93055.1"/>
    </source>
</evidence>
<dbReference type="Gene3D" id="2.130.10.10">
    <property type="entry name" value="YVTN repeat-like/Quinoprotein amine dehydrogenase"/>
    <property type="match status" value="2"/>
</dbReference>
<dbReference type="SUPFAM" id="SSF110296">
    <property type="entry name" value="Oligoxyloglucan reducing end-specific cellobiohydrolase"/>
    <property type="match status" value="2"/>
</dbReference>
<feature type="compositionally biased region" description="Polar residues" evidence="1">
    <location>
        <begin position="144"/>
        <end position="154"/>
    </location>
</feature>
<reference evidence="2 3" key="1">
    <citation type="journal article" date="2015" name="Stand. Genomic Sci.">
        <title>Genomic Encyclopedia of Bacterial and Archaeal Type Strains, Phase III: the genomes of soil and plant-associated and newly described type strains.</title>
        <authorList>
            <person name="Whitman W.B."/>
            <person name="Woyke T."/>
            <person name="Klenk H.P."/>
            <person name="Zhou Y."/>
            <person name="Lilburn T.G."/>
            <person name="Beck B.J."/>
            <person name="De Vos P."/>
            <person name="Vandamme P."/>
            <person name="Eisen J.A."/>
            <person name="Garrity G."/>
            <person name="Hugenholtz P."/>
            <person name="Kyrpides N.C."/>
        </authorList>
    </citation>
    <scope>NUCLEOTIDE SEQUENCE [LARGE SCALE GENOMIC DNA]</scope>
    <source>
        <strain evidence="2 3">CGMCC 1.6844</strain>
    </source>
</reference>
<sequence>MIKKITLTVFVIAIILSSFFLIPSHSENIKEKKTNRSVQEIKVNGKTDSKQNLTSNNKKNILITEKSDELNESDKENSTESNSKIKRKVIYVKQAGKKKTLEERALFNEGRLLYEYYRQVNPLTGRISANDKLQETIQSERAELSFNSETSRASGPSFVNRGPGNLGGRTRSVVFDLNDATGNTILAGAISGGVFKTINGGASWAKISSQSAQHNVSSIAQDPRAGFRNIWYYSTGEGLGNSASLSGALYAGHGIWRSTDSGNTWTQMSFPAANQEFTFDQRFDIITKIAVHPATGDLFVAALGAIYRFDISAGTWVTEVIAAGGFNTSHLTDVVISNTGRVYAAFSGSGPVASEGIWTSNNATGAATGTWTRIANDANPVGWNQTGRAVLDLAPSNQDILYVLYLSDASTPSPGDSDLWRWNQGTATWTNFSSKIPDEAGGSAGNDPFNSQGAYDLVVSVKPDNENFVVIGGTNAYKINNINTDAFVRIGGYDGPSTYALWNNGGGTNHHPDVHSLEFNPFSPNVLFSGTDGGIHKTIDLNAATVGWTNLNNNYQTYQYYHVNIDPLSGSDGVIGGAQDNGTTAGGTSLGEANLTNMSSVFSGDGVAAAISRNNACIPFFMGSQGGNLYRDCPTAATITPTGSVSEFVTYFHLDQSNNNALYYAGQNTLWRTTNSSGVTAGTWTNLGTTALQGDADFFQRFSTTWGTYNAATSYLLLGGDEGHIYRLNDPQNAASFAAAVDITPPGATLGFPSIVTGLAIHPSNRNIVLATYSNYGTQSIFLTTNATAATPTWTLVERNISSLSVRSAAIAEVGGQTIYYVGTSRGLFSTTDPLTTDWTREAPNEIGFALVSSLVYRPADYKLLIGTHGNGMYELTLTLCNGNSTTWNGSSWSSGVPTAGVEANFTGNYNSTGNLSACTVNISNNAQVTFNSGHTLIIGGGLTVDAGSNLIIENNGALRQINKDSNIGSITVKRNSTSMVRLDYTAWSSPVVGQQLQSFSPNTLSNRFYEYLFTGTTTPTAYNSVNATTNFTPGKGYMIRAANTLTAATVHNGQFTGLPSNGDISQSVGLGYNLLGNPYASPISANVFLGKNPNIGTLYFWTNTTPASLGSYPQNNFAAYTTLGGTAAFASSKIPNGTIQTGQGFYINATSAGTAYFENKQRVDAATSTQFYRTNTAELNRSRFWINFNDDNTSYNQILIGYMDGATQNYDNQIDGRPLDTSKSMLYSIIDDEPFVIQGKSNPFMVEDIVPLGFKALNSGNFKIEIDSTDGVFSNQHIYLKDKLSDITHNLSNGAYNFTSEIGTFDNRFEIVYQNETLGIGDNNTNETEIKIYTNQEGITVLASENIREVIVYNVLGSVLYENKNIASKELQIKNILASKQALIIKVIDINGNSKTTKLIY</sequence>
<evidence type="ECO:0008006" key="4">
    <source>
        <dbReference type="Google" id="ProtNLM"/>
    </source>
</evidence>
<evidence type="ECO:0000313" key="3">
    <source>
        <dbReference type="Proteomes" id="UP000315312"/>
    </source>
</evidence>
<protein>
    <recommendedName>
        <fullName evidence="4">T9SS sorting signal type C domain-containing protein</fullName>
    </recommendedName>
</protein>
<dbReference type="OrthoDB" id="9757947at2"/>